<organism evidence="1">
    <name type="scientific">marine sediment metagenome</name>
    <dbReference type="NCBI Taxonomy" id="412755"/>
    <lineage>
        <taxon>unclassified sequences</taxon>
        <taxon>metagenomes</taxon>
        <taxon>ecological metagenomes</taxon>
    </lineage>
</organism>
<dbReference type="EMBL" id="LAZR01063483">
    <property type="protein sequence ID" value="KKK59431.1"/>
    <property type="molecule type" value="Genomic_DNA"/>
</dbReference>
<comment type="caution">
    <text evidence="1">The sequence shown here is derived from an EMBL/GenBank/DDBJ whole genome shotgun (WGS) entry which is preliminary data.</text>
</comment>
<name>A0A0F8ZHI6_9ZZZZ</name>
<feature type="non-terminal residue" evidence="1">
    <location>
        <position position="1"/>
    </location>
</feature>
<sequence length="68" mass="7260">ICLPVNNGEEGLARIVNGLVWPGVEEVLRSQVLRRHGDVLRKAPAVQGLLYLRLQGSDVGAEADALAS</sequence>
<dbReference type="AlphaFoldDB" id="A0A0F8ZHI6"/>
<protein>
    <submittedName>
        <fullName evidence="1">Uncharacterized protein</fullName>
    </submittedName>
</protein>
<gene>
    <name evidence="1" type="ORF">LCGC14_3034480</name>
</gene>
<accession>A0A0F8ZHI6</accession>
<evidence type="ECO:0000313" key="1">
    <source>
        <dbReference type="EMBL" id="KKK59431.1"/>
    </source>
</evidence>
<proteinExistence type="predicted"/>
<reference evidence="1" key="1">
    <citation type="journal article" date="2015" name="Nature">
        <title>Complex archaea that bridge the gap between prokaryotes and eukaryotes.</title>
        <authorList>
            <person name="Spang A."/>
            <person name="Saw J.H."/>
            <person name="Jorgensen S.L."/>
            <person name="Zaremba-Niedzwiedzka K."/>
            <person name="Martijn J."/>
            <person name="Lind A.E."/>
            <person name="van Eijk R."/>
            <person name="Schleper C."/>
            <person name="Guy L."/>
            <person name="Ettema T.J."/>
        </authorList>
    </citation>
    <scope>NUCLEOTIDE SEQUENCE</scope>
</reference>